<name>A0A3M8CF01_9BACL</name>
<evidence type="ECO:0000313" key="1">
    <source>
        <dbReference type="EMBL" id="RNB74063.1"/>
    </source>
</evidence>
<dbReference type="EMBL" id="RHHT01000053">
    <property type="protein sequence ID" value="RNB74063.1"/>
    <property type="molecule type" value="Genomic_DNA"/>
</dbReference>
<proteinExistence type="predicted"/>
<accession>A0A3M8CF01</accession>
<dbReference type="RefSeq" id="WP_122914956.1">
    <property type="nucleotide sequence ID" value="NZ_RHHT01000053.1"/>
</dbReference>
<sequence length="176" mass="20153">MNQKRIVYRGVEYEEARYAVEMQRYKRAERRHFPGGASAKAVFGTGVYLVSSPKVAAEYAICHAETTWDKAAVLQQELVVSGLYELNREYGENELRQAALFARHSESELLQLQKEMSHQEWLEWTGEEVRSFLLDAGYSGIAYIISPELTYYICYEPDSCISAISFFALLDLQELG</sequence>
<gene>
    <name evidence="1" type="ORF">EDM58_20400</name>
</gene>
<dbReference type="AlphaFoldDB" id="A0A3M8CF01"/>
<evidence type="ECO:0008006" key="3">
    <source>
        <dbReference type="Google" id="ProtNLM"/>
    </source>
</evidence>
<organism evidence="1 2">
    <name type="scientific">Brevibacillus panacihumi</name>
    <dbReference type="NCBI Taxonomy" id="497735"/>
    <lineage>
        <taxon>Bacteria</taxon>
        <taxon>Bacillati</taxon>
        <taxon>Bacillota</taxon>
        <taxon>Bacilli</taxon>
        <taxon>Bacillales</taxon>
        <taxon>Paenibacillaceae</taxon>
        <taxon>Brevibacillus</taxon>
    </lineage>
</organism>
<comment type="caution">
    <text evidence="1">The sequence shown here is derived from an EMBL/GenBank/DDBJ whole genome shotgun (WGS) entry which is preliminary data.</text>
</comment>
<dbReference type="Proteomes" id="UP000281915">
    <property type="component" value="Unassembled WGS sequence"/>
</dbReference>
<protein>
    <recommendedName>
        <fullName evidence="3">RES domain-containing protein</fullName>
    </recommendedName>
</protein>
<reference evidence="1 2" key="1">
    <citation type="submission" date="2018-10" db="EMBL/GenBank/DDBJ databases">
        <title>Phylogenomics of Brevibacillus.</title>
        <authorList>
            <person name="Dunlap C."/>
        </authorList>
    </citation>
    <scope>NUCLEOTIDE SEQUENCE [LARGE SCALE GENOMIC DNA]</scope>
    <source>
        <strain evidence="1 2">JCM 15085</strain>
    </source>
</reference>
<evidence type="ECO:0000313" key="2">
    <source>
        <dbReference type="Proteomes" id="UP000281915"/>
    </source>
</evidence>